<protein>
    <submittedName>
        <fullName evidence="1">Uncharacterized protein</fullName>
    </submittedName>
</protein>
<dbReference type="AlphaFoldDB" id="D7KMQ2"/>
<dbReference type="Gramene" id="scaffold_102640.1">
    <property type="protein sequence ID" value="scaffold_102640.1"/>
    <property type="gene ID" value="scaffold_102640.1"/>
</dbReference>
<gene>
    <name evidence="1" type="ORF">ARALYDRAFT_889846</name>
</gene>
<dbReference type="Proteomes" id="UP000008694">
    <property type="component" value="Unassembled WGS sequence"/>
</dbReference>
<dbReference type="HOGENOM" id="CLU_042174_1_0_1"/>
<dbReference type="eggNOG" id="KOG3296">
    <property type="taxonomic scope" value="Eukaryota"/>
</dbReference>
<accession>D7KMQ2</accession>
<keyword evidence="2" id="KW-1185">Reference proteome</keyword>
<evidence type="ECO:0000313" key="1">
    <source>
        <dbReference type="EMBL" id="EFH66830.1"/>
    </source>
</evidence>
<name>D7KMQ2_ARALL</name>
<dbReference type="STRING" id="81972.D7KMQ2"/>
<organism evidence="2">
    <name type="scientific">Arabidopsis lyrata subsp. lyrata</name>
    <name type="common">Lyre-leaved rock-cress</name>
    <dbReference type="NCBI Taxonomy" id="81972"/>
    <lineage>
        <taxon>Eukaryota</taxon>
        <taxon>Viridiplantae</taxon>
        <taxon>Streptophyta</taxon>
        <taxon>Embryophyta</taxon>
        <taxon>Tracheophyta</taxon>
        <taxon>Spermatophyta</taxon>
        <taxon>Magnoliopsida</taxon>
        <taxon>eudicotyledons</taxon>
        <taxon>Gunneridae</taxon>
        <taxon>Pentapetalae</taxon>
        <taxon>rosids</taxon>
        <taxon>malvids</taxon>
        <taxon>Brassicales</taxon>
        <taxon>Brassicaceae</taxon>
        <taxon>Camelineae</taxon>
        <taxon>Arabidopsis</taxon>
    </lineage>
</organism>
<sequence length="238" mass="26536">MDSLACPPDRPWLGLVLVGKATTDGTFNVRAKATVTKKVKLKANATLSTALVSLEYMGLSSRTQLQFGTNDLGGATYIQVLFLHAFNSSYIHHSEIVYFVPPRASPHLSLGCEFVCASLSQKSAVGYAVRYEDEKMLLYKLIHGFSSHGVSLQLLCDYNFEQITLPFFLLMELKQFFEIYLFLILLRLLFQYRVRENVDSDGVACGLVESGMRTGKIILSAKMADLKKRDVVFGLGDL</sequence>
<dbReference type="EMBL" id="GL348713">
    <property type="protein sequence ID" value="EFH66830.1"/>
    <property type="molecule type" value="Genomic_DNA"/>
</dbReference>
<evidence type="ECO:0000313" key="2">
    <source>
        <dbReference type="Proteomes" id="UP000008694"/>
    </source>
</evidence>
<proteinExistence type="predicted"/>
<reference evidence="2" key="1">
    <citation type="journal article" date="2011" name="Nat. Genet.">
        <title>The Arabidopsis lyrata genome sequence and the basis of rapid genome size change.</title>
        <authorList>
            <person name="Hu T.T."/>
            <person name="Pattyn P."/>
            <person name="Bakker E.G."/>
            <person name="Cao J."/>
            <person name="Cheng J.-F."/>
            <person name="Clark R.M."/>
            <person name="Fahlgren N."/>
            <person name="Fawcett J.A."/>
            <person name="Grimwood J."/>
            <person name="Gundlach H."/>
            <person name="Haberer G."/>
            <person name="Hollister J.D."/>
            <person name="Ossowski S."/>
            <person name="Ottilar R.P."/>
            <person name="Salamov A.A."/>
            <person name="Schneeberger K."/>
            <person name="Spannagl M."/>
            <person name="Wang X."/>
            <person name="Yang L."/>
            <person name="Nasrallah M.E."/>
            <person name="Bergelson J."/>
            <person name="Carrington J.C."/>
            <person name="Gaut B.S."/>
            <person name="Schmutz J."/>
            <person name="Mayer K.F.X."/>
            <person name="Van de Peer Y."/>
            <person name="Grigoriev I.V."/>
            <person name="Nordborg M."/>
            <person name="Weigel D."/>
            <person name="Guo Y.-L."/>
        </authorList>
    </citation>
    <scope>NUCLEOTIDE SEQUENCE [LARGE SCALE GENOMIC DNA]</scope>
    <source>
        <strain evidence="2">cv. MN47</strain>
    </source>
</reference>